<dbReference type="EMBL" id="JAGDYL010000005">
    <property type="protein sequence ID" value="MBO1804358.1"/>
    <property type="molecule type" value="Genomic_DNA"/>
</dbReference>
<evidence type="ECO:0000259" key="1">
    <source>
        <dbReference type="Pfam" id="PF01266"/>
    </source>
</evidence>
<gene>
    <name evidence="2" type="ORF">J4H91_03380</name>
</gene>
<keyword evidence="3" id="KW-1185">Reference proteome</keyword>
<dbReference type="GO" id="GO:0005737">
    <property type="term" value="C:cytoplasm"/>
    <property type="evidence" value="ECO:0007669"/>
    <property type="project" value="TreeGrafter"/>
</dbReference>
<dbReference type="RefSeq" id="WP_208044855.1">
    <property type="nucleotide sequence ID" value="NZ_JAGDYL010000005.1"/>
</dbReference>
<accession>A0A939LWR7</accession>
<dbReference type="Pfam" id="PF01266">
    <property type="entry name" value="DAO"/>
    <property type="match status" value="1"/>
</dbReference>
<dbReference type="Proteomes" id="UP000664398">
    <property type="component" value="Unassembled WGS sequence"/>
</dbReference>
<dbReference type="InterPro" id="IPR006076">
    <property type="entry name" value="FAD-dep_OxRdtase"/>
</dbReference>
<feature type="domain" description="FAD dependent oxidoreductase" evidence="1">
    <location>
        <begin position="39"/>
        <end position="402"/>
    </location>
</feature>
<dbReference type="InterPro" id="IPR036188">
    <property type="entry name" value="FAD/NAD-bd_sf"/>
</dbReference>
<dbReference type="PANTHER" id="PTHR13847">
    <property type="entry name" value="SARCOSINE DEHYDROGENASE-RELATED"/>
    <property type="match status" value="1"/>
</dbReference>
<reference evidence="2" key="1">
    <citation type="submission" date="2021-03" db="EMBL/GenBank/DDBJ databases">
        <title>Leucobacter chromiisoli sp. nov., isolated from chromium-containing soil of chemical plant.</title>
        <authorList>
            <person name="Xu Z."/>
        </authorList>
    </citation>
    <scope>NUCLEOTIDE SEQUENCE</scope>
    <source>
        <strain evidence="2">A2</strain>
    </source>
</reference>
<sequence>MHSTADLAPGFVNGRVSHWVRGEGRPVQRPGLPGPIEADVAIVGGGLTGLWTAYYLKQTKPELDIAIIEREFAGFGASGRNGGWMSAKAPGQFRRYARAAGRDAARAMEREMFAAVREGVAVAQREGFGEHVVRDGMIQVATNSAQLARLRAQIAALPEHGWGPDDFEVLSPTELDRRVRVADARGGYWTPHCARINPAEFTFGLAAAVERLGVRIYEGTTATQIEPRLVRTNRGTVRAEHVVQALEGYTCSLAGQARRYLPMNSSMVVTERLSDAQMDEIGWHGAELMGDVAHSFAYIQHTADNRIAIGGRGIPYNFANGFDRQGRTADFAVGQLGARLVELFPSLAGVRLESSWSGVLGVPRDWCAGVGYDRATGLAYAGGYVGHGVTATNVAGRTLRDLILGERSELTRMPWVGRTSRNWEPEPLRWIAARSLYAVYRFADRQEYRSDAPRTHLAARLADLISGR</sequence>
<evidence type="ECO:0000313" key="2">
    <source>
        <dbReference type="EMBL" id="MBO1804358.1"/>
    </source>
</evidence>
<evidence type="ECO:0000313" key="3">
    <source>
        <dbReference type="Proteomes" id="UP000664398"/>
    </source>
</evidence>
<dbReference type="PANTHER" id="PTHR13847:SF285">
    <property type="entry name" value="FAD DEPENDENT OXIDOREDUCTASE DOMAIN-CONTAINING PROTEIN"/>
    <property type="match status" value="1"/>
</dbReference>
<comment type="caution">
    <text evidence="2">The sequence shown here is derived from an EMBL/GenBank/DDBJ whole genome shotgun (WGS) entry which is preliminary data.</text>
</comment>
<name>A0A939LWR7_9MICO</name>
<dbReference type="Gene3D" id="3.50.50.60">
    <property type="entry name" value="FAD/NAD(P)-binding domain"/>
    <property type="match status" value="1"/>
</dbReference>
<protein>
    <submittedName>
        <fullName evidence="2">FAD-dependent oxidoreductase</fullName>
    </submittedName>
</protein>
<dbReference type="AlphaFoldDB" id="A0A939LWR7"/>
<dbReference type="Gene3D" id="3.30.9.10">
    <property type="entry name" value="D-Amino Acid Oxidase, subunit A, domain 2"/>
    <property type="match status" value="1"/>
</dbReference>
<dbReference type="SUPFAM" id="SSF51905">
    <property type="entry name" value="FAD/NAD(P)-binding domain"/>
    <property type="match status" value="1"/>
</dbReference>
<organism evidence="2 3">
    <name type="scientific">Leucobacter ruminantium</name>
    <dbReference type="NCBI Taxonomy" id="1289170"/>
    <lineage>
        <taxon>Bacteria</taxon>
        <taxon>Bacillati</taxon>
        <taxon>Actinomycetota</taxon>
        <taxon>Actinomycetes</taxon>
        <taxon>Micrococcales</taxon>
        <taxon>Microbacteriaceae</taxon>
        <taxon>Leucobacter</taxon>
    </lineage>
</organism>
<proteinExistence type="predicted"/>